<organism evidence="2 3">
    <name type="scientific">Bombardia bombarda</name>
    <dbReference type="NCBI Taxonomy" id="252184"/>
    <lineage>
        <taxon>Eukaryota</taxon>
        <taxon>Fungi</taxon>
        <taxon>Dikarya</taxon>
        <taxon>Ascomycota</taxon>
        <taxon>Pezizomycotina</taxon>
        <taxon>Sordariomycetes</taxon>
        <taxon>Sordariomycetidae</taxon>
        <taxon>Sordariales</taxon>
        <taxon>Lasiosphaeriaceae</taxon>
        <taxon>Bombardia</taxon>
    </lineage>
</organism>
<name>A0AA39XAU3_9PEZI</name>
<sequence length="302" mass="33553">MEIQFPMTPVASDGDDEGGLPTGQFRNKNKQGEIYRQLLIDTPKCSLTLALLGHGKIPPKAPGGSTEGSLLVFDFRLTPSKIIRRFKSASFEVTFSDTEGDDLVAPEIYSISPEGTFTINPWVVSQDVKDTMELGGNIGVPQGGVNFKLGREIEMTNAVEYSMSLTGRATSPRGSGEPYHVYWEMEEDKKRSGTPTFLRTAVVVSRQPSRHFTFRVKAEVKAKVTPMENMRSTTVSFFGHTVRDAAPVDDIIIDPAKNNIPARDKVLRDFVVENENKGVLWTNLHELDLRADVVRHTVKEIL</sequence>
<proteinExistence type="predicted"/>
<gene>
    <name evidence="2" type="ORF">B0T17DRAFT_528621</name>
</gene>
<accession>A0AA39XAU3</accession>
<dbReference type="Proteomes" id="UP001174934">
    <property type="component" value="Unassembled WGS sequence"/>
</dbReference>
<evidence type="ECO:0000313" key="3">
    <source>
        <dbReference type="Proteomes" id="UP001174934"/>
    </source>
</evidence>
<evidence type="ECO:0000313" key="2">
    <source>
        <dbReference type="EMBL" id="KAK0630527.1"/>
    </source>
</evidence>
<dbReference type="AlphaFoldDB" id="A0AA39XAU3"/>
<protein>
    <submittedName>
        <fullName evidence="2">Uncharacterized protein</fullName>
    </submittedName>
</protein>
<reference evidence="2" key="1">
    <citation type="submission" date="2023-06" db="EMBL/GenBank/DDBJ databases">
        <title>Genome-scale phylogeny and comparative genomics of the fungal order Sordariales.</title>
        <authorList>
            <consortium name="Lawrence Berkeley National Laboratory"/>
            <person name="Hensen N."/>
            <person name="Bonometti L."/>
            <person name="Westerberg I."/>
            <person name="Brannstrom I.O."/>
            <person name="Guillou S."/>
            <person name="Cros-Aarteil S."/>
            <person name="Calhoun S."/>
            <person name="Haridas S."/>
            <person name="Kuo A."/>
            <person name="Mondo S."/>
            <person name="Pangilinan J."/>
            <person name="Riley R."/>
            <person name="LaButti K."/>
            <person name="Andreopoulos B."/>
            <person name="Lipzen A."/>
            <person name="Chen C."/>
            <person name="Yanf M."/>
            <person name="Daum C."/>
            <person name="Ng V."/>
            <person name="Clum A."/>
            <person name="Steindorff A."/>
            <person name="Ohm R."/>
            <person name="Martin F."/>
            <person name="Silar P."/>
            <person name="Natvig D."/>
            <person name="Lalanne C."/>
            <person name="Gautier V."/>
            <person name="Ament-velasquez S.L."/>
            <person name="Kruys A."/>
            <person name="Hutchinson M.I."/>
            <person name="Powell A.J."/>
            <person name="Barry K."/>
            <person name="Miller A.N."/>
            <person name="Grigoriev I.V."/>
            <person name="Debuchy R."/>
            <person name="Gladieux P."/>
            <person name="Thoren M.H."/>
            <person name="Johannesson H."/>
        </authorList>
    </citation>
    <scope>NUCLEOTIDE SEQUENCE</scope>
    <source>
        <strain evidence="2">SMH3391-2</strain>
    </source>
</reference>
<dbReference type="EMBL" id="JAULSR010000002">
    <property type="protein sequence ID" value="KAK0630527.1"/>
    <property type="molecule type" value="Genomic_DNA"/>
</dbReference>
<evidence type="ECO:0000256" key="1">
    <source>
        <dbReference type="SAM" id="MobiDB-lite"/>
    </source>
</evidence>
<feature type="region of interest" description="Disordered" evidence="1">
    <location>
        <begin position="1"/>
        <end position="27"/>
    </location>
</feature>
<comment type="caution">
    <text evidence="2">The sequence shown here is derived from an EMBL/GenBank/DDBJ whole genome shotgun (WGS) entry which is preliminary data.</text>
</comment>
<keyword evidence="3" id="KW-1185">Reference proteome</keyword>